<protein>
    <submittedName>
        <fullName evidence="2">Carboxypeptidase-like regulatory domain-containing protein</fullName>
    </submittedName>
</protein>
<keyword evidence="3" id="KW-1185">Reference proteome</keyword>
<dbReference type="EMBL" id="JAPFRD010000010">
    <property type="protein sequence ID" value="MCW8108592.1"/>
    <property type="molecule type" value="Genomic_DNA"/>
</dbReference>
<organism evidence="2 3">
    <name type="scientific">Alteromonas aquimaris</name>
    <dbReference type="NCBI Taxonomy" id="2998417"/>
    <lineage>
        <taxon>Bacteria</taxon>
        <taxon>Pseudomonadati</taxon>
        <taxon>Pseudomonadota</taxon>
        <taxon>Gammaproteobacteria</taxon>
        <taxon>Alteromonadales</taxon>
        <taxon>Alteromonadaceae</taxon>
        <taxon>Alteromonas/Salinimonas group</taxon>
        <taxon>Alteromonas</taxon>
    </lineage>
</organism>
<name>A0ABT3P750_9ALTE</name>
<evidence type="ECO:0000313" key="3">
    <source>
        <dbReference type="Proteomes" id="UP001142810"/>
    </source>
</evidence>
<gene>
    <name evidence="2" type="ORF">OPS25_08800</name>
</gene>
<comment type="caution">
    <text evidence="2">The sequence shown here is derived from an EMBL/GenBank/DDBJ whole genome shotgun (WGS) entry which is preliminary data.</text>
</comment>
<accession>A0ABT3P750</accession>
<keyword evidence="1" id="KW-1133">Transmembrane helix</keyword>
<evidence type="ECO:0000256" key="1">
    <source>
        <dbReference type="SAM" id="Phobius"/>
    </source>
</evidence>
<evidence type="ECO:0000313" key="2">
    <source>
        <dbReference type="EMBL" id="MCW8108592.1"/>
    </source>
</evidence>
<keyword evidence="1" id="KW-0472">Membrane</keyword>
<sequence length="284" mass="31583">MLKKFINGLLFGAGFAIAFIAVVWGYFHFINIKNQGSVEEVVLEAPPVTERPERFYGSSAVFSGSFVEDRNKILSSGDAIIVGSVLGEGKPIQGVKLRLGLNGAVMSQWATTDINGRYHISVPAGEYQIDGYELDYDSANIVMSGLIDSPRNHTSNDLVSASSDKEGKGLNLSYVRPVVKSVATNTLVLDQNADISWEKYPEAYSYEVQFYEKTNPDSYRSKHIFPASLKTNENHLNIGQYTDKFQEGRYYLFDVIALDENGMAISASYRNFTSYDFIIIPNSD</sequence>
<dbReference type="RefSeq" id="WP_265617328.1">
    <property type="nucleotide sequence ID" value="NZ_JAPFRD010000010.1"/>
</dbReference>
<dbReference type="Proteomes" id="UP001142810">
    <property type="component" value="Unassembled WGS sequence"/>
</dbReference>
<dbReference type="InterPro" id="IPR013783">
    <property type="entry name" value="Ig-like_fold"/>
</dbReference>
<keyword evidence="1" id="KW-0812">Transmembrane</keyword>
<dbReference type="Gene3D" id="2.60.40.10">
    <property type="entry name" value="Immunoglobulins"/>
    <property type="match status" value="1"/>
</dbReference>
<feature type="transmembrane region" description="Helical" evidence="1">
    <location>
        <begin position="7"/>
        <end position="27"/>
    </location>
</feature>
<reference evidence="2" key="1">
    <citation type="submission" date="2022-11" db="EMBL/GenBank/DDBJ databases">
        <title>Alteromonas sp. nov., isolated from sea water of the Qingdao.</title>
        <authorList>
            <person name="Wang Q."/>
        </authorList>
    </citation>
    <scope>NUCLEOTIDE SEQUENCE</scope>
    <source>
        <strain evidence="2">ASW11-7</strain>
    </source>
</reference>
<proteinExistence type="predicted"/>